<organism evidence="3 4">
    <name type="scientific">Paraburkholderia aspalathi</name>
    <dbReference type="NCBI Taxonomy" id="1324617"/>
    <lineage>
        <taxon>Bacteria</taxon>
        <taxon>Pseudomonadati</taxon>
        <taxon>Pseudomonadota</taxon>
        <taxon>Betaproteobacteria</taxon>
        <taxon>Burkholderiales</taxon>
        <taxon>Burkholderiaceae</taxon>
        <taxon>Paraburkholderia</taxon>
    </lineage>
</organism>
<evidence type="ECO:0000313" key="3">
    <source>
        <dbReference type="EMBL" id="SFU20660.1"/>
    </source>
</evidence>
<dbReference type="SUPFAM" id="SSF53901">
    <property type="entry name" value="Thiolase-like"/>
    <property type="match status" value="2"/>
</dbReference>
<dbReference type="Gene3D" id="3.40.47.10">
    <property type="match status" value="1"/>
</dbReference>
<dbReference type="AlphaFoldDB" id="A0A1I7E9Q6"/>
<gene>
    <name evidence="3" type="ORF">SAMN05192563_101576</name>
</gene>
<dbReference type="InterPro" id="IPR002155">
    <property type="entry name" value="Thiolase"/>
</dbReference>
<dbReference type="Pfam" id="PF00108">
    <property type="entry name" value="Thiolase_N"/>
    <property type="match status" value="1"/>
</dbReference>
<feature type="domain" description="Thiolase C-terminal" evidence="2">
    <location>
        <begin position="277"/>
        <end position="398"/>
    </location>
</feature>
<accession>A0A1I7E9Q6</accession>
<dbReference type="InterPro" id="IPR055140">
    <property type="entry name" value="Thiolase_C_2"/>
</dbReference>
<dbReference type="CDD" id="cd00829">
    <property type="entry name" value="SCP-x_thiolase"/>
    <property type="match status" value="1"/>
</dbReference>
<evidence type="ECO:0000259" key="2">
    <source>
        <dbReference type="Pfam" id="PF22691"/>
    </source>
</evidence>
<dbReference type="PIRSF" id="PIRSF000429">
    <property type="entry name" value="Ac-CoA_Ac_transf"/>
    <property type="match status" value="1"/>
</dbReference>
<dbReference type="EMBL" id="FPBH01000015">
    <property type="protein sequence ID" value="SFU20660.1"/>
    <property type="molecule type" value="Genomic_DNA"/>
</dbReference>
<name>A0A1I7E9Q6_9BURK</name>
<evidence type="ECO:0000259" key="1">
    <source>
        <dbReference type="Pfam" id="PF00108"/>
    </source>
</evidence>
<reference evidence="3 4" key="1">
    <citation type="submission" date="2016-10" db="EMBL/GenBank/DDBJ databases">
        <authorList>
            <person name="de Groot N.N."/>
        </authorList>
    </citation>
    <scope>NUCLEOTIDE SEQUENCE [LARGE SCALE GENOMIC DNA]</scope>
    <source>
        <strain evidence="3 4">LMG 27731</strain>
    </source>
</reference>
<dbReference type="Pfam" id="PF22691">
    <property type="entry name" value="Thiolase_C_1"/>
    <property type="match status" value="1"/>
</dbReference>
<evidence type="ECO:0000313" key="4">
    <source>
        <dbReference type="Proteomes" id="UP000198844"/>
    </source>
</evidence>
<dbReference type="Proteomes" id="UP000198844">
    <property type="component" value="Unassembled WGS sequence"/>
</dbReference>
<dbReference type="RefSeq" id="WP_093638014.1">
    <property type="nucleotide sequence ID" value="NZ_FPBH01000015.1"/>
</dbReference>
<dbReference type="GO" id="GO:0003988">
    <property type="term" value="F:acetyl-CoA C-acyltransferase activity"/>
    <property type="evidence" value="ECO:0007669"/>
    <property type="project" value="UniProtKB-ARBA"/>
</dbReference>
<dbReference type="InterPro" id="IPR020616">
    <property type="entry name" value="Thiolase_N"/>
</dbReference>
<sequence>MQQNALVAGVGTTRFGRHSDRSLSNLAHEAIRDALEDAGITIDRVQAVWSGNAAAAVTTGQVCIAGQAILRGLGLGAVPVVNVENACATASTAFQQAASMVTLGAYDIVLAFGVEKLYHPDKQRVFSVFAGCADVEHPDALNAFVLNEGRAESGAGQTRSVFMDVYARMARDYMKSAGATAADFAAVSAKNSFHGSLNPNAQFVEVLTAEQVLGAPMIIEPLTRLMCSPIADGASAAVIMSPRAARELGVSKPVKILSSVLASGYDYHDGDEKLTASVSKLAYCGAGVGPEDVNCVELHDASSPAELVYYEALGLCAPGEGIRLLRDGDTRLGGRIPVNTSGGLVRKGHPIGATGLAQIHELTMQLRGCAGGRQVQNARVALAENGGGFLGEDSAAIVISILGV</sequence>
<dbReference type="OrthoDB" id="9785768at2"/>
<dbReference type="InterPro" id="IPR016039">
    <property type="entry name" value="Thiolase-like"/>
</dbReference>
<protein>
    <submittedName>
        <fullName evidence="3">Acetyl-CoA acetyltransferase</fullName>
    </submittedName>
</protein>
<feature type="domain" description="Thiolase N-terminal" evidence="1">
    <location>
        <begin position="11"/>
        <end position="241"/>
    </location>
</feature>
<proteinExistence type="predicted"/>
<dbReference type="PANTHER" id="PTHR42870">
    <property type="entry name" value="ACETYL-COA C-ACETYLTRANSFERASE"/>
    <property type="match status" value="1"/>
</dbReference>
<keyword evidence="3" id="KW-0808">Transferase</keyword>
<dbReference type="PANTHER" id="PTHR42870:SF1">
    <property type="entry name" value="NON-SPECIFIC LIPID-TRANSFER PROTEIN-LIKE 2"/>
    <property type="match status" value="1"/>
</dbReference>